<dbReference type="AlphaFoldDB" id="D8RJH1"/>
<dbReference type="KEGG" id="smo:SELMODRAFT_411929"/>
<proteinExistence type="predicted"/>
<feature type="compositionally biased region" description="Acidic residues" evidence="1">
    <location>
        <begin position="68"/>
        <end position="89"/>
    </location>
</feature>
<dbReference type="EMBL" id="GL377581">
    <property type="protein sequence ID" value="EFJ27718.1"/>
    <property type="molecule type" value="Genomic_DNA"/>
</dbReference>
<organism evidence="3">
    <name type="scientific">Selaginella moellendorffii</name>
    <name type="common">Spikemoss</name>
    <dbReference type="NCBI Taxonomy" id="88036"/>
    <lineage>
        <taxon>Eukaryota</taxon>
        <taxon>Viridiplantae</taxon>
        <taxon>Streptophyta</taxon>
        <taxon>Embryophyta</taxon>
        <taxon>Tracheophyta</taxon>
        <taxon>Lycopodiopsida</taxon>
        <taxon>Selaginellales</taxon>
        <taxon>Selaginellaceae</taxon>
        <taxon>Selaginella</taxon>
    </lineage>
</organism>
<dbReference type="Proteomes" id="UP000001514">
    <property type="component" value="Unassembled WGS sequence"/>
</dbReference>
<keyword evidence="3" id="KW-1185">Reference proteome</keyword>
<dbReference type="PANTHER" id="PTHR33129:SF1">
    <property type="entry name" value="ATP-BINDING PROTEIN"/>
    <property type="match status" value="1"/>
</dbReference>
<reference evidence="2 3" key="1">
    <citation type="journal article" date="2011" name="Science">
        <title>The Selaginella genome identifies genetic changes associated with the evolution of vascular plants.</title>
        <authorList>
            <person name="Banks J.A."/>
            <person name="Nishiyama T."/>
            <person name="Hasebe M."/>
            <person name="Bowman J.L."/>
            <person name="Gribskov M."/>
            <person name="dePamphilis C."/>
            <person name="Albert V.A."/>
            <person name="Aono N."/>
            <person name="Aoyama T."/>
            <person name="Ambrose B.A."/>
            <person name="Ashton N.W."/>
            <person name="Axtell M.J."/>
            <person name="Barker E."/>
            <person name="Barker M.S."/>
            <person name="Bennetzen J.L."/>
            <person name="Bonawitz N.D."/>
            <person name="Chapple C."/>
            <person name="Cheng C."/>
            <person name="Correa L.G."/>
            <person name="Dacre M."/>
            <person name="DeBarry J."/>
            <person name="Dreyer I."/>
            <person name="Elias M."/>
            <person name="Engstrom E.M."/>
            <person name="Estelle M."/>
            <person name="Feng L."/>
            <person name="Finet C."/>
            <person name="Floyd S.K."/>
            <person name="Frommer W.B."/>
            <person name="Fujita T."/>
            <person name="Gramzow L."/>
            <person name="Gutensohn M."/>
            <person name="Harholt J."/>
            <person name="Hattori M."/>
            <person name="Heyl A."/>
            <person name="Hirai T."/>
            <person name="Hiwatashi Y."/>
            <person name="Ishikawa M."/>
            <person name="Iwata M."/>
            <person name="Karol K.G."/>
            <person name="Koehler B."/>
            <person name="Kolukisaoglu U."/>
            <person name="Kubo M."/>
            <person name="Kurata T."/>
            <person name="Lalonde S."/>
            <person name="Li K."/>
            <person name="Li Y."/>
            <person name="Litt A."/>
            <person name="Lyons E."/>
            <person name="Manning G."/>
            <person name="Maruyama T."/>
            <person name="Michael T.P."/>
            <person name="Mikami K."/>
            <person name="Miyazaki S."/>
            <person name="Morinaga S."/>
            <person name="Murata T."/>
            <person name="Mueller-Roeber B."/>
            <person name="Nelson D.R."/>
            <person name="Obara M."/>
            <person name="Oguri Y."/>
            <person name="Olmstead R.G."/>
            <person name="Onodera N."/>
            <person name="Petersen B.L."/>
            <person name="Pils B."/>
            <person name="Prigge M."/>
            <person name="Rensing S.A."/>
            <person name="Riano-Pachon D.M."/>
            <person name="Roberts A.W."/>
            <person name="Sato Y."/>
            <person name="Scheller H.V."/>
            <person name="Schulz B."/>
            <person name="Schulz C."/>
            <person name="Shakirov E.V."/>
            <person name="Shibagaki N."/>
            <person name="Shinohara N."/>
            <person name="Shippen D.E."/>
            <person name="Soerensen I."/>
            <person name="Sotooka R."/>
            <person name="Sugimoto N."/>
            <person name="Sugita M."/>
            <person name="Sumikawa N."/>
            <person name="Tanurdzic M."/>
            <person name="Theissen G."/>
            <person name="Ulvskov P."/>
            <person name="Wakazuki S."/>
            <person name="Weng J.K."/>
            <person name="Willats W.W."/>
            <person name="Wipf D."/>
            <person name="Wolf P.G."/>
            <person name="Yang L."/>
            <person name="Zimmer A.D."/>
            <person name="Zhu Q."/>
            <person name="Mitros T."/>
            <person name="Hellsten U."/>
            <person name="Loque D."/>
            <person name="Otillar R."/>
            <person name="Salamov A."/>
            <person name="Schmutz J."/>
            <person name="Shapiro H."/>
            <person name="Lindquist E."/>
            <person name="Lucas S."/>
            <person name="Rokhsar D."/>
            <person name="Grigoriev I.V."/>
        </authorList>
    </citation>
    <scope>NUCLEOTIDE SEQUENCE [LARGE SCALE GENOMIC DNA]</scope>
</reference>
<feature type="compositionally biased region" description="Basic and acidic residues" evidence="1">
    <location>
        <begin position="38"/>
        <end position="51"/>
    </location>
</feature>
<evidence type="ECO:0000313" key="3">
    <source>
        <dbReference type="Proteomes" id="UP000001514"/>
    </source>
</evidence>
<dbReference type="Gramene" id="EFJ27718">
    <property type="protein sequence ID" value="EFJ27718"/>
    <property type="gene ID" value="SELMODRAFT_411929"/>
</dbReference>
<dbReference type="InterPro" id="IPR052980">
    <property type="entry name" value="Crinkler_effector"/>
</dbReference>
<evidence type="ECO:0000313" key="2">
    <source>
        <dbReference type="EMBL" id="EFJ27718.1"/>
    </source>
</evidence>
<dbReference type="OrthoDB" id="19861at2759"/>
<name>D8RJH1_SELML</name>
<dbReference type="OMA" id="ATWYIAD"/>
<feature type="region of interest" description="Disordered" evidence="1">
    <location>
        <begin position="37"/>
        <end position="89"/>
    </location>
</feature>
<dbReference type="PANTHER" id="PTHR33129">
    <property type="entry name" value="PROTEIN KINASE DOMAIN-CONTAINING PROTEIN-RELATED"/>
    <property type="match status" value="1"/>
</dbReference>
<dbReference type="eggNOG" id="ENOG502R5I5">
    <property type="taxonomic scope" value="Eukaryota"/>
</dbReference>
<sequence length="545" mass="62716">MGCRMMRPFVLDEEVITRLKSWPRPVRNNGKVMYSRQEVGDDEMKSEERELLNMASMQESKKQKVDEGEGEEGGTDEEGMYVDDEGEEDEEPHKDWNILEFGEFVQAFWASSSPRILERKCYSLIWEAIEADFQRGKTRAIVVGNPGIGKSGFLVYVMWKLLHRGCKILLQNKAGERTLFQHGQGVRISEFDSRAVLSDKELYYLVDGRLPLPPLFLGKLILTCSPLLENYKEVKKDGRRTVFYMPVWKSDELAAADQEIFKLGISFWSERFKRWGGLARFVLEQCDEEADKSLTDAIDGSRNIIKVVEAQVSERDEASHKILHMMVRNDFRTYKYVFASKHVSEKVFRNLYQTHKSGLTSFLLFSGNPTLNSARANFLELLCREVLPKGGLFQTKCVYANGQGDPVQAERFDRLQAKESTQWQNAPWDFMFWPTKTTQRSWDAFRLRKGGGHVCLDLYQVTLSSAKHQHGIKAKGVLDLKAEVESVLNLKIPLENITVYIVTLIDLFENGGYQNWRGVQNHVLKDERLLRKLRSIVQKVMGVPV</sequence>
<dbReference type="InParanoid" id="D8RJH1"/>
<protein>
    <submittedName>
        <fullName evidence="2">Uncharacterized protein</fullName>
    </submittedName>
</protein>
<gene>
    <name evidence="2" type="ORF">SELMODRAFT_411929</name>
</gene>
<evidence type="ECO:0000256" key="1">
    <source>
        <dbReference type="SAM" id="MobiDB-lite"/>
    </source>
</evidence>
<dbReference type="HOGENOM" id="CLU_539068_0_0_1"/>
<accession>D8RJH1</accession>